<sequence length="398" mass="44170">MPKAAEIKIPLSKLKVGMTIKLPLSWTEHPFLFNRIGIEKLAQIELIKTLNVSFVYLISGEHLIVKETVNESPKPQPTPEQIAEETQVFVRKSIRLGQQRFIKGAADCRACFSKLGADPEGTYRSAATLVEELMDHLKETEQPFLSIVNAGEDISVNQHGISVAVLAMMIGQSLNMTHSQLRDIAMGAIFHDLGKQKVPDIIRRKVSHLSQHEANFLKMHPKFGYDMLAKSELFPESVLDIVLHHHELHDGSGYPDALKGQQILLETQVVSLANDFESILRKGELRSPQVALGYLFKYRIKKHDAALVSTLVKVLGIYPPGTIVRLSNGVTAKVMVTSSDVKAPIVLSANTEGKSPKLQFLAEDGLSIDRVLKEEELTSSLIKSLDTNSQVSFYFSTL</sequence>
<dbReference type="InterPro" id="IPR037522">
    <property type="entry name" value="HD_GYP_dom"/>
</dbReference>
<organism evidence="3 4">
    <name type="scientific">Shewanella sairae</name>
    <dbReference type="NCBI Taxonomy" id="190310"/>
    <lineage>
        <taxon>Bacteria</taxon>
        <taxon>Pseudomonadati</taxon>
        <taxon>Pseudomonadota</taxon>
        <taxon>Gammaproteobacteria</taxon>
        <taxon>Alteromonadales</taxon>
        <taxon>Shewanellaceae</taxon>
        <taxon>Shewanella</taxon>
    </lineage>
</organism>
<dbReference type="InterPro" id="IPR021812">
    <property type="entry name" value="DUF3391"/>
</dbReference>
<dbReference type="Pfam" id="PF11871">
    <property type="entry name" value="DUF3391"/>
    <property type="match status" value="1"/>
</dbReference>
<dbReference type="PANTHER" id="PTHR43155:SF2">
    <property type="entry name" value="CYCLIC DI-GMP PHOSPHODIESTERASE PA4108"/>
    <property type="match status" value="1"/>
</dbReference>
<evidence type="ECO:0000313" key="3">
    <source>
        <dbReference type="EMBL" id="GIU47842.1"/>
    </source>
</evidence>
<feature type="domain" description="HD-GYP" evidence="2">
    <location>
        <begin position="134"/>
        <end position="327"/>
    </location>
</feature>
<name>A0ABQ4PJE4_9GAMM</name>
<dbReference type="SMART" id="SM00471">
    <property type="entry name" value="HDc"/>
    <property type="match status" value="1"/>
</dbReference>
<accession>A0ABQ4PJE4</accession>
<evidence type="ECO:0000259" key="2">
    <source>
        <dbReference type="PROSITE" id="PS51832"/>
    </source>
</evidence>
<dbReference type="SUPFAM" id="SSF109604">
    <property type="entry name" value="HD-domain/PDEase-like"/>
    <property type="match status" value="1"/>
</dbReference>
<dbReference type="Gene3D" id="1.10.3210.10">
    <property type="entry name" value="Hypothetical protein af1432"/>
    <property type="match status" value="1"/>
</dbReference>
<reference evidence="3" key="1">
    <citation type="submission" date="2021-05" db="EMBL/GenBank/DDBJ databases">
        <title>Molecular characterization for Shewanella algae harboring chromosomal blaOXA-55-like strains isolated from clinical and environment sample.</title>
        <authorList>
            <person name="Ohama Y."/>
            <person name="Aoki K."/>
            <person name="Harada S."/>
            <person name="Moriya K."/>
            <person name="Ishii Y."/>
            <person name="Tateda K."/>
        </authorList>
    </citation>
    <scope>NUCLEOTIDE SEQUENCE</scope>
    <source>
        <strain evidence="3">JCM 11563</strain>
    </source>
</reference>
<dbReference type="CDD" id="cd00077">
    <property type="entry name" value="HDc"/>
    <property type="match status" value="1"/>
</dbReference>
<dbReference type="InterPro" id="IPR003607">
    <property type="entry name" value="HD/PDEase_dom"/>
</dbReference>
<dbReference type="Pfam" id="PF13487">
    <property type="entry name" value="HD_5"/>
    <property type="match status" value="1"/>
</dbReference>
<gene>
    <name evidence="3" type="ORF">TUM4438_27920</name>
</gene>
<comment type="caution">
    <text evidence="3">The sequence shown here is derived from an EMBL/GenBank/DDBJ whole genome shotgun (WGS) entry which is preliminary data.</text>
</comment>
<dbReference type="InterPro" id="IPR006674">
    <property type="entry name" value="HD_domain"/>
</dbReference>
<protein>
    <submittedName>
        <fullName evidence="3">Phosphohydrolase</fullName>
    </submittedName>
</protein>
<dbReference type="PROSITE" id="PS51832">
    <property type="entry name" value="HD_GYP"/>
    <property type="match status" value="1"/>
</dbReference>
<dbReference type="InterPro" id="IPR006675">
    <property type="entry name" value="HDIG_dom"/>
</dbReference>
<evidence type="ECO:0000313" key="4">
    <source>
        <dbReference type="Proteomes" id="UP000887104"/>
    </source>
</evidence>
<dbReference type="Proteomes" id="UP000887104">
    <property type="component" value="Unassembled WGS sequence"/>
</dbReference>
<dbReference type="EMBL" id="BPEY01000051">
    <property type="protein sequence ID" value="GIU47842.1"/>
    <property type="molecule type" value="Genomic_DNA"/>
</dbReference>
<keyword evidence="4" id="KW-1185">Reference proteome</keyword>
<proteinExistence type="predicted"/>
<feature type="domain" description="HD" evidence="1">
    <location>
        <begin position="156"/>
        <end position="279"/>
    </location>
</feature>
<evidence type="ECO:0000259" key="1">
    <source>
        <dbReference type="PROSITE" id="PS51831"/>
    </source>
</evidence>
<dbReference type="PROSITE" id="PS51831">
    <property type="entry name" value="HD"/>
    <property type="match status" value="1"/>
</dbReference>
<dbReference type="NCBIfam" id="TIGR00277">
    <property type="entry name" value="HDIG"/>
    <property type="match status" value="1"/>
</dbReference>
<dbReference type="RefSeq" id="WP_220781777.1">
    <property type="nucleotide sequence ID" value="NZ_BPEY01000051.1"/>
</dbReference>
<dbReference type="PANTHER" id="PTHR43155">
    <property type="entry name" value="CYCLIC DI-GMP PHOSPHODIESTERASE PA4108-RELATED"/>
    <property type="match status" value="1"/>
</dbReference>